<evidence type="ECO:0000313" key="1">
    <source>
        <dbReference type="EMBL" id="OQR76254.1"/>
    </source>
</evidence>
<sequence>MSNVPILETSHALTWKPRKSSQINNFVAIANESFVSRFGSKKYVTRWGTTIDVLLGVNNEFRIECATVRHKSVLRTIRDDSARLREFVGDSCLVKRFCRRGHTVCSADTAMAVWPIQHCTTTMKVLLFALQWNCLS</sequence>
<proteinExistence type="predicted"/>
<keyword evidence="2" id="KW-1185">Reference proteome</keyword>
<evidence type="ECO:0000313" key="2">
    <source>
        <dbReference type="Proteomes" id="UP000192247"/>
    </source>
</evidence>
<dbReference type="AlphaFoldDB" id="A0A1V9XRX5"/>
<organism evidence="1 2">
    <name type="scientific">Tropilaelaps mercedesae</name>
    <dbReference type="NCBI Taxonomy" id="418985"/>
    <lineage>
        <taxon>Eukaryota</taxon>
        <taxon>Metazoa</taxon>
        <taxon>Ecdysozoa</taxon>
        <taxon>Arthropoda</taxon>
        <taxon>Chelicerata</taxon>
        <taxon>Arachnida</taxon>
        <taxon>Acari</taxon>
        <taxon>Parasitiformes</taxon>
        <taxon>Mesostigmata</taxon>
        <taxon>Gamasina</taxon>
        <taxon>Dermanyssoidea</taxon>
        <taxon>Laelapidae</taxon>
        <taxon>Tropilaelaps</taxon>
    </lineage>
</organism>
<accession>A0A1V9XRX5</accession>
<dbReference type="Proteomes" id="UP000192247">
    <property type="component" value="Unassembled WGS sequence"/>
</dbReference>
<dbReference type="InParanoid" id="A0A1V9XRX5"/>
<gene>
    <name evidence="1" type="ORF">BIW11_03112</name>
</gene>
<reference evidence="1 2" key="1">
    <citation type="journal article" date="2017" name="Gigascience">
        <title>Draft genome of the honey bee ectoparasitic mite, Tropilaelaps mercedesae, is shaped by the parasitic life history.</title>
        <authorList>
            <person name="Dong X."/>
            <person name="Armstrong S.D."/>
            <person name="Xia D."/>
            <person name="Makepeace B.L."/>
            <person name="Darby A.C."/>
            <person name="Kadowaki T."/>
        </authorList>
    </citation>
    <scope>NUCLEOTIDE SEQUENCE [LARGE SCALE GENOMIC DNA]</scope>
    <source>
        <strain evidence="1">Wuxi-XJTLU</strain>
    </source>
</reference>
<name>A0A1V9XRX5_9ACAR</name>
<protein>
    <submittedName>
        <fullName evidence="1">Uncharacterized protein</fullName>
    </submittedName>
</protein>
<comment type="caution">
    <text evidence="1">The sequence shown here is derived from an EMBL/GenBank/DDBJ whole genome shotgun (WGS) entry which is preliminary data.</text>
</comment>
<dbReference type="EMBL" id="MNPL01005097">
    <property type="protein sequence ID" value="OQR76254.1"/>
    <property type="molecule type" value="Genomic_DNA"/>
</dbReference>